<organism evidence="1">
    <name type="scientific">Physcomitrium patens</name>
    <name type="common">Spreading-leaved earth moss</name>
    <name type="synonym">Physcomitrella patens</name>
    <dbReference type="NCBI Taxonomy" id="3218"/>
    <lineage>
        <taxon>Eukaryota</taxon>
        <taxon>Viridiplantae</taxon>
        <taxon>Streptophyta</taxon>
        <taxon>Embryophyta</taxon>
        <taxon>Bryophyta</taxon>
        <taxon>Bryophytina</taxon>
        <taxon>Bryopsida</taxon>
        <taxon>Funariidae</taxon>
        <taxon>Funariales</taxon>
        <taxon>Funariaceae</taxon>
        <taxon>Physcomitrium</taxon>
    </lineage>
</organism>
<evidence type="ECO:0000313" key="3">
    <source>
        <dbReference type="Proteomes" id="UP000006727"/>
    </source>
</evidence>
<accession>A0A2K1J8H8</accession>
<dbReference type="EnsemblPlants" id="Pp3c16_13650V3.1">
    <property type="protein sequence ID" value="Pp3c16_13650V3.1"/>
    <property type="gene ID" value="Pp3c16_13650"/>
</dbReference>
<dbReference type="EMBL" id="ABEU02000016">
    <property type="protein sequence ID" value="PNR37831.1"/>
    <property type="molecule type" value="Genomic_DNA"/>
</dbReference>
<gene>
    <name evidence="1" type="ORF">PHYPA_020940</name>
</gene>
<dbReference type="AlphaFoldDB" id="A0A2K1J8H8"/>
<evidence type="ECO:0000313" key="2">
    <source>
        <dbReference type="EnsemblPlants" id="Pp3c16_13650V3.1"/>
    </source>
</evidence>
<reference evidence="2" key="3">
    <citation type="submission" date="2020-12" db="UniProtKB">
        <authorList>
            <consortium name="EnsemblPlants"/>
        </authorList>
    </citation>
    <scope>IDENTIFICATION</scope>
</reference>
<dbReference type="InParanoid" id="A0A2K1J8H8"/>
<name>A0A2K1J8H8_PHYPA</name>
<protein>
    <submittedName>
        <fullName evidence="1 2">Uncharacterized protein</fullName>
    </submittedName>
</protein>
<sequence length="37" mass="4334">MQNIRSNKLKVATCIIHSMDIHNLNLTFFESFLYGSF</sequence>
<dbReference type="Proteomes" id="UP000006727">
    <property type="component" value="Chromosome 16"/>
</dbReference>
<evidence type="ECO:0000313" key="1">
    <source>
        <dbReference type="EMBL" id="PNR37831.1"/>
    </source>
</evidence>
<reference evidence="1 3" key="1">
    <citation type="journal article" date="2008" name="Science">
        <title>The Physcomitrella genome reveals evolutionary insights into the conquest of land by plants.</title>
        <authorList>
            <person name="Rensing S."/>
            <person name="Lang D."/>
            <person name="Zimmer A."/>
            <person name="Terry A."/>
            <person name="Salamov A."/>
            <person name="Shapiro H."/>
            <person name="Nishiyama T."/>
            <person name="Perroud P.-F."/>
            <person name="Lindquist E."/>
            <person name="Kamisugi Y."/>
            <person name="Tanahashi T."/>
            <person name="Sakakibara K."/>
            <person name="Fujita T."/>
            <person name="Oishi K."/>
            <person name="Shin-I T."/>
            <person name="Kuroki Y."/>
            <person name="Toyoda A."/>
            <person name="Suzuki Y."/>
            <person name="Hashimoto A."/>
            <person name="Yamaguchi K."/>
            <person name="Sugano A."/>
            <person name="Kohara Y."/>
            <person name="Fujiyama A."/>
            <person name="Anterola A."/>
            <person name="Aoki S."/>
            <person name="Ashton N."/>
            <person name="Barbazuk W.B."/>
            <person name="Barker E."/>
            <person name="Bennetzen J."/>
            <person name="Bezanilla M."/>
            <person name="Blankenship R."/>
            <person name="Cho S.H."/>
            <person name="Dutcher S."/>
            <person name="Estelle M."/>
            <person name="Fawcett J.A."/>
            <person name="Gundlach H."/>
            <person name="Hanada K."/>
            <person name="Heyl A."/>
            <person name="Hicks K.A."/>
            <person name="Hugh J."/>
            <person name="Lohr M."/>
            <person name="Mayer K."/>
            <person name="Melkozernov A."/>
            <person name="Murata T."/>
            <person name="Nelson D."/>
            <person name="Pils B."/>
            <person name="Prigge M."/>
            <person name="Reiss B."/>
            <person name="Renner T."/>
            <person name="Rombauts S."/>
            <person name="Rushton P."/>
            <person name="Sanderfoot A."/>
            <person name="Schween G."/>
            <person name="Shiu S.-H."/>
            <person name="Stueber K."/>
            <person name="Theodoulou F.L."/>
            <person name="Tu H."/>
            <person name="Van de Peer Y."/>
            <person name="Verrier P.J."/>
            <person name="Waters E."/>
            <person name="Wood A."/>
            <person name="Yang L."/>
            <person name="Cove D."/>
            <person name="Cuming A."/>
            <person name="Hasebe M."/>
            <person name="Lucas S."/>
            <person name="Mishler D.B."/>
            <person name="Reski R."/>
            <person name="Grigoriev I."/>
            <person name="Quatrano R.S."/>
            <person name="Boore J.L."/>
        </authorList>
    </citation>
    <scope>NUCLEOTIDE SEQUENCE [LARGE SCALE GENOMIC DNA]</scope>
    <source>
        <strain evidence="2 3">cv. Gransden 2004</strain>
    </source>
</reference>
<dbReference type="Gramene" id="Pp3c16_13650V3.1">
    <property type="protein sequence ID" value="Pp3c16_13650V3.1"/>
    <property type="gene ID" value="Pp3c16_13650"/>
</dbReference>
<reference evidence="1 3" key="2">
    <citation type="journal article" date="2018" name="Plant J.">
        <title>The Physcomitrella patens chromosome-scale assembly reveals moss genome structure and evolution.</title>
        <authorList>
            <person name="Lang D."/>
            <person name="Ullrich K.K."/>
            <person name="Murat F."/>
            <person name="Fuchs J."/>
            <person name="Jenkins J."/>
            <person name="Haas F.B."/>
            <person name="Piednoel M."/>
            <person name="Gundlach H."/>
            <person name="Van Bel M."/>
            <person name="Meyberg R."/>
            <person name="Vives C."/>
            <person name="Morata J."/>
            <person name="Symeonidi A."/>
            <person name="Hiss M."/>
            <person name="Muchero W."/>
            <person name="Kamisugi Y."/>
            <person name="Saleh O."/>
            <person name="Blanc G."/>
            <person name="Decker E.L."/>
            <person name="van Gessel N."/>
            <person name="Grimwood J."/>
            <person name="Hayes R.D."/>
            <person name="Graham S.W."/>
            <person name="Gunter L.E."/>
            <person name="McDaniel S.F."/>
            <person name="Hoernstein S.N.W."/>
            <person name="Larsson A."/>
            <person name="Li F.W."/>
            <person name="Perroud P.F."/>
            <person name="Phillips J."/>
            <person name="Ranjan P."/>
            <person name="Rokshar D.S."/>
            <person name="Rothfels C.J."/>
            <person name="Schneider L."/>
            <person name="Shu S."/>
            <person name="Stevenson D.W."/>
            <person name="Thummler F."/>
            <person name="Tillich M."/>
            <person name="Villarreal Aguilar J.C."/>
            <person name="Widiez T."/>
            <person name="Wong G.K."/>
            <person name="Wymore A."/>
            <person name="Zhang Y."/>
            <person name="Zimmer A.D."/>
            <person name="Quatrano R.S."/>
            <person name="Mayer K.F.X."/>
            <person name="Goodstein D."/>
            <person name="Casacuberta J.M."/>
            <person name="Vandepoele K."/>
            <person name="Reski R."/>
            <person name="Cuming A.C."/>
            <person name="Tuskan G.A."/>
            <person name="Maumus F."/>
            <person name="Salse J."/>
            <person name="Schmutz J."/>
            <person name="Rensing S.A."/>
        </authorList>
    </citation>
    <scope>NUCLEOTIDE SEQUENCE [LARGE SCALE GENOMIC DNA]</scope>
    <source>
        <strain evidence="2 3">cv. Gransden 2004</strain>
    </source>
</reference>
<keyword evidence="3" id="KW-1185">Reference proteome</keyword>
<proteinExistence type="predicted"/>